<proteinExistence type="predicted"/>
<gene>
    <name evidence="2" type="ORF">NDU88_001336</name>
</gene>
<organism evidence="2 3">
    <name type="scientific">Pleurodeles waltl</name>
    <name type="common">Iberian ribbed newt</name>
    <dbReference type="NCBI Taxonomy" id="8319"/>
    <lineage>
        <taxon>Eukaryota</taxon>
        <taxon>Metazoa</taxon>
        <taxon>Chordata</taxon>
        <taxon>Craniata</taxon>
        <taxon>Vertebrata</taxon>
        <taxon>Euteleostomi</taxon>
        <taxon>Amphibia</taxon>
        <taxon>Batrachia</taxon>
        <taxon>Caudata</taxon>
        <taxon>Salamandroidea</taxon>
        <taxon>Salamandridae</taxon>
        <taxon>Pleurodelinae</taxon>
        <taxon>Pleurodeles</taxon>
    </lineage>
</organism>
<protein>
    <submittedName>
        <fullName evidence="2">Uncharacterized protein</fullName>
    </submittedName>
</protein>
<sequence>MVHDGAVPPIPGVRRSCGKITGPLPSAAQQGTASRGVEGTAPQGAAPGAAPKGAASHRPQCPFHMHLQGPPGRPLAAAARQRDSPADIIRVHVLLLDFVRCGSAGPV</sequence>
<keyword evidence="3" id="KW-1185">Reference proteome</keyword>
<feature type="compositionally biased region" description="Low complexity" evidence="1">
    <location>
        <begin position="41"/>
        <end position="54"/>
    </location>
</feature>
<reference evidence="2" key="1">
    <citation type="journal article" date="2022" name="bioRxiv">
        <title>Sequencing and chromosome-scale assembly of the giantPleurodeles waltlgenome.</title>
        <authorList>
            <person name="Brown T."/>
            <person name="Elewa A."/>
            <person name="Iarovenko S."/>
            <person name="Subramanian E."/>
            <person name="Araus A.J."/>
            <person name="Petzold A."/>
            <person name="Susuki M."/>
            <person name="Suzuki K.-i.T."/>
            <person name="Hayashi T."/>
            <person name="Toyoda A."/>
            <person name="Oliveira C."/>
            <person name="Osipova E."/>
            <person name="Leigh N.D."/>
            <person name="Simon A."/>
            <person name="Yun M.H."/>
        </authorList>
    </citation>
    <scope>NUCLEOTIDE SEQUENCE</scope>
    <source>
        <strain evidence="2">20211129_DDA</strain>
        <tissue evidence="2">Liver</tissue>
    </source>
</reference>
<name>A0AAV7R6S4_PLEWA</name>
<evidence type="ECO:0000313" key="2">
    <source>
        <dbReference type="EMBL" id="KAJ1148506.1"/>
    </source>
</evidence>
<dbReference type="AlphaFoldDB" id="A0AAV7R6S4"/>
<feature type="region of interest" description="Disordered" evidence="1">
    <location>
        <begin position="1"/>
        <end position="80"/>
    </location>
</feature>
<feature type="compositionally biased region" description="Low complexity" evidence="1">
    <location>
        <begin position="67"/>
        <end position="79"/>
    </location>
</feature>
<dbReference type="EMBL" id="JANPWB010000009">
    <property type="protein sequence ID" value="KAJ1148506.1"/>
    <property type="molecule type" value="Genomic_DNA"/>
</dbReference>
<accession>A0AAV7R6S4</accession>
<evidence type="ECO:0000313" key="3">
    <source>
        <dbReference type="Proteomes" id="UP001066276"/>
    </source>
</evidence>
<dbReference type="Proteomes" id="UP001066276">
    <property type="component" value="Chromosome 5"/>
</dbReference>
<comment type="caution">
    <text evidence="2">The sequence shown here is derived from an EMBL/GenBank/DDBJ whole genome shotgun (WGS) entry which is preliminary data.</text>
</comment>
<evidence type="ECO:0000256" key="1">
    <source>
        <dbReference type="SAM" id="MobiDB-lite"/>
    </source>
</evidence>